<dbReference type="Proteomes" id="UP000008064">
    <property type="component" value="Unassembled WGS sequence"/>
</dbReference>
<feature type="region of interest" description="Disordered" evidence="1">
    <location>
        <begin position="570"/>
        <end position="597"/>
    </location>
</feature>
<dbReference type="Pfam" id="PF02213">
    <property type="entry name" value="GYF"/>
    <property type="match status" value="1"/>
</dbReference>
<dbReference type="HOGENOM" id="CLU_007180_0_0_1"/>
<dbReference type="AlphaFoldDB" id="F8NEZ7"/>
<dbReference type="SMART" id="SM00444">
    <property type="entry name" value="GYF"/>
    <property type="match status" value="1"/>
</dbReference>
<dbReference type="RefSeq" id="XP_007312640.1">
    <property type="nucleotide sequence ID" value="XM_007312578.1"/>
</dbReference>
<dbReference type="KEGG" id="sla:SERLADRAFT_455044"/>
<feature type="compositionally biased region" description="Basic and acidic residues" evidence="1">
    <location>
        <begin position="1"/>
        <end position="12"/>
    </location>
</feature>
<evidence type="ECO:0000259" key="2">
    <source>
        <dbReference type="PROSITE" id="PS50829"/>
    </source>
</evidence>
<dbReference type="OrthoDB" id="6415790at2759"/>
<dbReference type="PROSITE" id="PS50829">
    <property type="entry name" value="GYF"/>
    <property type="match status" value="1"/>
</dbReference>
<name>F8NEZ7_SERL9</name>
<feature type="region of interest" description="Disordered" evidence="1">
    <location>
        <begin position="123"/>
        <end position="148"/>
    </location>
</feature>
<feature type="domain" description="GYF" evidence="2">
    <location>
        <begin position="597"/>
        <end position="653"/>
    </location>
</feature>
<dbReference type="GeneID" id="18817118"/>
<dbReference type="Gene3D" id="3.30.1490.40">
    <property type="match status" value="1"/>
</dbReference>
<organism>
    <name type="scientific">Serpula lacrymans var. lacrymans (strain S7.9)</name>
    <name type="common">Dry rot fungus</name>
    <dbReference type="NCBI Taxonomy" id="578457"/>
    <lineage>
        <taxon>Eukaryota</taxon>
        <taxon>Fungi</taxon>
        <taxon>Dikarya</taxon>
        <taxon>Basidiomycota</taxon>
        <taxon>Agaricomycotina</taxon>
        <taxon>Agaricomycetes</taxon>
        <taxon>Agaricomycetidae</taxon>
        <taxon>Boletales</taxon>
        <taxon>Coniophorineae</taxon>
        <taxon>Serpulaceae</taxon>
        <taxon>Serpula</taxon>
    </lineage>
</organism>
<dbReference type="EMBL" id="GL945428">
    <property type="protein sequence ID" value="EGO30756.1"/>
    <property type="molecule type" value="Genomic_DNA"/>
</dbReference>
<dbReference type="InterPro" id="IPR035445">
    <property type="entry name" value="GYF-like_dom_sf"/>
</dbReference>
<feature type="compositionally biased region" description="Pro residues" evidence="1">
    <location>
        <begin position="587"/>
        <end position="597"/>
    </location>
</feature>
<reference evidence="3" key="1">
    <citation type="submission" date="2011-04" db="EMBL/GenBank/DDBJ databases">
        <title>Evolution of plant cell wall degrading machinery underlies the functional diversity of forest fungi.</title>
        <authorList>
            <consortium name="US DOE Joint Genome Institute (JGI-PGF)"/>
            <person name="Eastwood D.C."/>
            <person name="Floudas D."/>
            <person name="Binder M."/>
            <person name="Majcherczyk A."/>
            <person name="Schneider P."/>
            <person name="Aerts A."/>
            <person name="Asiegbu F.O."/>
            <person name="Baker S.E."/>
            <person name="Barry K."/>
            <person name="Bendiksby M."/>
            <person name="Blumentritt M."/>
            <person name="Coutinho P.M."/>
            <person name="Cullen D."/>
            <person name="Cullen D."/>
            <person name="Gathman A."/>
            <person name="Goodell B."/>
            <person name="Henrissat B."/>
            <person name="Ihrmark K."/>
            <person name="Kauserud H."/>
            <person name="Kohler A."/>
            <person name="LaButti K."/>
            <person name="Lapidus A."/>
            <person name="Lavin J.L."/>
            <person name="Lee Y.-H."/>
            <person name="Lindquist E."/>
            <person name="Lilly W."/>
            <person name="Lucas S."/>
            <person name="Morin E."/>
            <person name="Murat C."/>
            <person name="Oguiza J.A."/>
            <person name="Park J."/>
            <person name="Pisabarro A.G."/>
            <person name="Riley R."/>
            <person name="Rosling A."/>
            <person name="Salamov A."/>
            <person name="Schmidt O."/>
            <person name="Schmutz J."/>
            <person name="Skrede I."/>
            <person name="Stenlid J."/>
            <person name="Wiebenga A."/>
            <person name="Xie X."/>
            <person name="Kues U."/>
            <person name="Hibbett D.S."/>
            <person name="Hoffmeister D."/>
            <person name="Hogberg N."/>
            <person name="Martin F."/>
            <person name="Grigoriev I.V."/>
            <person name="Watkinson S.C."/>
        </authorList>
    </citation>
    <scope>NUCLEOTIDE SEQUENCE</scope>
    <source>
        <strain evidence="3">S7.9</strain>
    </source>
</reference>
<feature type="region of interest" description="Disordered" evidence="1">
    <location>
        <begin position="1"/>
        <end position="97"/>
    </location>
</feature>
<accession>F8NEZ7</accession>
<evidence type="ECO:0000313" key="3">
    <source>
        <dbReference type="EMBL" id="EGO30756.1"/>
    </source>
</evidence>
<gene>
    <name evidence="3" type="ORF">SERLADRAFT_455044</name>
</gene>
<protein>
    <recommendedName>
        <fullName evidence="2">GYF domain-containing protein</fullName>
    </recommendedName>
</protein>
<dbReference type="SUPFAM" id="SSF55277">
    <property type="entry name" value="GYF domain"/>
    <property type="match status" value="1"/>
</dbReference>
<proteinExistence type="predicted"/>
<dbReference type="InterPro" id="IPR003169">
    <property type="entry name" value="GYF"/>
</dbReference>
<feature type="compositionally biased region" description="Polar residues" evidence="1">
    <location>
        <begin position="45"/>
        <end position="70"/>
    </location>
</feature>
<sequence length="886" mass="96746">MDRHRGVEHMDSKVSQWLEGSSEDEAIDMLTAGASGSRALDERTSASTSPHIGDSMSTSHFLTGNQSAQSVHRVRPTDPSLVRPDNASIVPPEPLPSPSLSTLRQALQDTSLAFRSAPTYTANNIMGEPDAHHPDIDEEDDEDGASSTGERITLAQALMESRLPHLPPPVTQHLPQSSLAQVPRSGLAAVGRVSSDLRLSDAPSPHGRVGQIEVRRRRWSVLEGLFSNASGMLLSPPFSYEGSNTTFPPEVSFSSRGSLYTSLHVRPEATQNHTATSNDVTPVVSSQLTSQMPLRFLQRNLNNTHHNRRADVPLPMPLVADVGKEKGNIHLSTASHVPPPRLEYVKLPGTKGSLIVKAVETPKKSFLAILCGENGEKVELFAGTYRSALGLSRTFILPDSPRSLELQLQGDDLVEVFLVFSQNVFGLEPATVRVREVRIGRAERRAARRRVREIRSGQTDIFEGDLLAPDDEDANISINIGVSLAGNESRITRTTSNSQLQDIPRTSTEMNHDTALAHAEELVAMTTTHMGPYTTFQQLSFAPKFPLATIANDYIIPPTYPQFLEYRSEYEPGNSDADLSQTQFSPPGLPKPVPTPPSKWLYRDPKGATHGPWKASLMQAWYNDGLLPPDLPVRKEQDTQFILLKDLRQQSIDPSHPFRLVAHSGSEPQSSSLDVSKPLLSPVSLLAQPRHFGPPALFYSSRGGHSTTIVDARGRSVLQGRFLWSEDSGQKASESSMGDIKHLEAFDVEDRSVIVAMRQGGLEAMDFGDALLKPADQSRTVLPHFTPSPSNINRREPFVWKIGTPIASSFPPAAVVPSKATSSYPGRKRAVKTARGTGASINGVHEAVGQNEVLFLGREGDIIYLCERTANTFKILRLCPGHSVAS</sequence>
<evidence type="ECO:0000256" key="1">
    <source>
        <dbReference type="SAM" id="MobiDB-lite"/>
    </source>
</evidence>